<feature type="chain" id="PRO_5007896338" description="Cell wall galactomannoprotein" evidence="1">
    <location>
        <begin position="20"/>
        <end position="187"/>
    </location>
</feature>
<evidence type="ECO:0008006" key="4">
    <source>
        <dbReference type="Google" id="ProtNLM"/>
    </source>
</evidence>
<feature type="signal peptide" evidence="1">
    <location>
        <begin position="1"/>
        <end position="19"/>
    </location>
</feature>
<sequence>MRFFKVFTLFSAAVTTAVAAAPMEKRYPIPVGAPLAQPAPAVNFAVKRQANQTTAVVNEIEAAVPKVKDFLAKSNIDLSNLDLGGLGGLLNDLKELLNSDFLKNAIQFINGGGELLSGDAPKIGNQLLTSKLVDTLGKQSTYDTLMPLLSNAKPLLSKEFITNTVNLINTVTGIINTLGKILGDLGL</sequence>
<keyword evidence="3" id="KW-1185">Reference proteome</keyword>
<accession>A0A168DRB6</accession>
<reference evidence="2 3" key="1">
    <citation type="journal article" date="2016" name="Genome Biol. Evol.">
        <title>Divergent and convergent evolution of fungal pathogenicity.</title>
        <authorList>
            <person name="Shang Y."/>
            <person name="Xiao G."/>
            <person name="Zheng P."/>
            <person name="Cen K."/>
            <person name="Zhan S."/>
            <person name="Wang C."/>
        </authorList>
    </citation>
    <scope>NUCLEOTIDE SEQUENCE [LARGE SCALE GENOMIC DNA]</scope>
    <source>
        <strain evidence="2 3">ARSEF 7405</strain>
    </source>
</reference>
<dbReference type="EMBL" id="AZGZ01000001">
    <property type="protein sequence ID" value="KZZ98024.1"/>
    <property type="molecule type" value="Genomic_DNA"/>
</dbReference>
<dbReference type="AlphaFoldDB" id="A0A168DRB6"/>
<dbReference type="VEuPathDB" id="FungiDB:AAP_00285"/>
<evidence type="ECO:0000256" key="1">
    <source>
        <dbReference type="SAM" id="SignalP"/>
    </source>
</evidence>
<evidence type="ECO:0000313" key="3">
    <source>
        <dbReference type="Proteomes" id="UP000242877"/>
    </source>
</evidence>
<organism evidence="2 3">
    <name type="scientific">Ascosphaera apis ARSEF 7405</name>
    <dbReference type="NCBI Taxonomy" id="392613"/>
    <lineage>
        <taxon>Eukaryota</taxon>
        <taxon>Fungi</taxon>
        <taxon>Dikarya</taxon>
        <taxon>Ascomycota</taxon>
        <taxon>Pezizomycotina</taxon>
        <taxon>Eurotiomycetes</taxon>
        <taxon>Eurotiomycetidae</taxon>
        <taxon>Onygenales</taxon>
        <taxon>Ascosphaeraceae</taxon>
        <taxon>Ascosphaera</taxon>
    </lineage>
</organism>
<dbReference type="OrthoDB" id="4207080at2759"/>
<comment type="caution">
    <text evidence="2">The sequence shown here is derived from an EMBL/GenBank/DDBJ whole genome shotgun (WGS) entry which is preliminary data.</text>
</comment>
<evidence type="ECO:0000313" key="2">
    <source>
        <dbReference type="EMBL" id="KZZ98024.1"/>
    </source>
</evidence>
<dbReference type="Proteomes" id="UP000242877">
    <property type="component" value="Unassembled WGS sequence"/>
</dbReference>
<proteinExistence type="predicted"/>
<name>A0A168DRB6_9EURO</name>
<keyword evidence="1" id="KW-0732">Signal</keyword>
<protein>
    <recommendedName>
        <fullName evidence="4">Cell wall galactomannoprotein</fullName>
    </recommendedName>
</protein>
<gene>
    <name evidence="2" type="ORF">AAP_00285</name>
</gene>